<sequence length="68" mass="7304">MADRIATARGEHWSAFVETHGMSPQSMVGAVDRVSKSIMTSMLKAVVAEVDAVLGEFAETLFGQEMGM</sequence>
<proteinExistence type="predicted"/>
<dbReference type="Proteomes" id="UP000054350">
    <property type="component" value="Unassembled WGS sequence"/>
</dbReference>
<dbReference type="AlphaFoldDB" id="A0A0L0S5Q8"/>
<dbReference type="VEuPathDB" id="FungiDB:AMAG_04608"/>
<reference evidence="2" key="2">
    <citation type="submission" date="2009-11" db="EMBL/GenBank/DDBJ databases">
        <title>The Genome Sequence of Allomyces macrogynus strain ATCC 38327.</title>
        <authorList>
            <consortium name="The Broad Institute Genome Sequencing Platform"/>
            <person name="Russ C."/>
            <person name="Cuomo C."/>
            <person name="Shea T."/>
            <person name="Young S.K."/>
            <person name="Zeng Q."/>
            <person name="Koehrsen M."/>
            <person name="Haas B."/>
            <person name="Borodovsky M."/>
            <person name="Guigo R."/>
            <person name="Alvarado L."/>
            <person name="Berlin A."/>
            <person name="Borenstein D."/>
            <person name="Chen Z."/>
            <person name="Engels R."/>
            <person name="Freedman E."/>
            <person name="Gellesch M."/>
            <person name="Goldberg J."/>
            <person name="Griggs A."/>
            <person name="Gujja S."/>
            <person name="Heiman D."/>
            <person name="Hepburn T."/>
            <person name="Howarth C."/>
            <person name="Jen D."/>
            <person name="Larson L."/>
            <person name="Lewis B."/>
            <person name="Mehta T."/>
            <person name="Park D."/>
            <person name="Pearson M."/>
            <person name="Roberts A."/>
            <person name="Saif S."/>
            <person name="Shenoy N."/>
            <person name="Sisk P."/>
            <person name="Stolte C."/>
            <person name="Sykes S."/>
            <person name="Walk T."/>
            <person name="White J."/>
            <person name="Yandava C."/>
            <person name="Burger G."/>
            <person name="Gray M.W."/>
            <person name="Holland P.W.H."/>
            <person name="King N."/>
            <person name="Lang F.B.F."/>
            <person name="Roger A.J."/>
            <person name="Ruiz-Trillo I."/>
            <person name="Lander E."/>
            <person name="Nusbaum C."/>
        </authorList>
    </citation>
    <scope>NUCLEOTIDE SEQUENCE [LARGE SCALE GENOMIC DNA]</scope>
    <source>
        <strain evidence="2">ATCC 38327</strain>
    </source>
</reference>
<keyword evidence="2" id="KW-1185">Reference proteome</keyword>
<evidence type="ECO:0000313" key="2">
    <source>
        <dbReference type="Proteomes" id="UP000054350"/>
    </source>
</evidence>
<dbReference type="OrthoDB" id="5535210at2759"/>
<reference evidence="1 2" key="1">
    <citation type="submission" date="2009-11" db="EMBL/GenBank/DDBJ databases">
        <title>Annotation of Allomyces macrogynus ATCC 38327.</title>
        <authorList>
            <consortium name="The Broad Institute Genome Sequencing Platform"/>
            <person name="Russ C."/>
            <person name="Cuomo C."/>
            <person name="Burger G."/>
            <person name="Gray M.W."/>
            <person name="Holland P.W.H."/>
            <person name="King N."/>
            <person name="Lang F.B.F."/>
            <person name="Roger A.J."/>
            <person name="Ruiz-Trillo I."/>
            <person name="Young S.K."/>
            <person name="Zeng Q."/>
            <person name="Gargeya S."/>
            <person name="Fitzgerald M."/>
            <person name="Haas B."/>
            <person name="Abouelleil A."/>
            <person name="Alvarado L."/>
            <person name="Arachchi H.M."/>
            <person name="Berlin A."/>
            <person name="Chapman S.B."/>
            <person name="Gearin G."/>
            <person name="Goldberg J."/>
            <person name="Griggs A."/>
            <person name="Gujja S."/>
            <person name="Hansen M."/>
            <person name="Heiman D."/>
            <person name="Howarth C."/>
            <person name="Larimer J."/>
            <person name="Lui A."/>
            <person name="MacDonald P.J.P."/>
            <person name="McCowen C."/>
            <person name="Montmayeur A."/>
            <person name="Murphy C."/>
            <person name="Neiman D."/>
            <person name="Pearson M."/>
            <person name="Priest M."/>
            <person name="Roberts A."/>
            <person name="Saif S."/>
            <person name="Shea T."/>
            <person name="Sisk P."/>
            <person name="Stolte C."/>
            <person name="Sykes S."/>
            <person name="Wortman J."/>
            <person name="Nusbaum C."/>
            <person name="Birren B."/>
        </authorList>
    </citation>
    <scope>NUCLEOTIDE SEQUENCE [LARGE SCALE GENOMIC DNA]</scope>
    <source>
        <strain evidence="1 2">ATCC 38327</strain>
    </source>
</reference>
<organism evidence="1 2">
    <name type="scientific">Allomyces macrogynus (strain ATCC 38327)</name>
    <name type="common">Allomyces javanicus var. macrogynus</name>
    <dbReference type="NCBI Taxonomy" id="578462"/>
    <lineage>
        <taxon>Eukaryota</taxon>
        <taxon>Fungi</taxon>
        <taxon>Fungi incertae sedis</taxon>
        <taxon>Blastocladiomycota</taxon>
        <taxon>Blastocladiomycetes</taxon>
        <taxon>Blastocladiales</taxon>
        <taxon>Blastocladiaceae</taxon>
        <taxon>Allomyces</taxon>
    </lineage>
</organism>
<gene>
    <name evidence="1" type="ORF">AMAG_04608</name>
</gene>
<dbReference type="EMBL" id="GG745332">
    <property type="protein sequence ID" value="KNE57751.1"/>
    <property type="molecule type" value="Genomic_DNA"/>
</dbReference>
<protein>
    <submittedName>
        <fullName evidence="1">Uncharacterized protein</fullName>
    </submittedName>
</protein>
<name>A0A0L0S5Q8_ALLM3</name>
<accession>A0A0L0S5Q8</accession>
<evidence type="ECO:0000313" key="1">
    <source>
        <dbReference type="EMBL" id="KNE57751.1"/>
    </source>
</evidence>